<dbReference type="OrthoDB" id="428753at2759"/>
<dbReference type="VEuPathDB" id="PiroplasmaDB:TA19695"/>
<dbReference type="PROSITE" id="PS50144">
    <property type="entry name" value="MATH"/>
    <property type="match status" value="1"/>
</dbReference>
<dbReference type="RefSeq" id="XP_954464.1">
    <property type="nucleotide sequence ID" value="XM_949371.1"/>
</dbReference>
<gene>
    <name evidence="3" type="ORF">TA19695</name>
</gene>
<feature type="domain" description="MATH" evidence="2">
    <location>
        <begin position="65"/>
        <end position="198"/>
    </location>
</feature>
<proteinExistence type="predicted"/>
<dbReference type="InterPro" id="IPR008974">
    <property type="entry name" value="TRAF-like"/>
</dbReference>
<dbReference type="Pfam" id="PF22486">
    <property type="entry name" value="MATH_2"/>
    <property type="match status" value="1"/>
</dbReference>
<evidence type="ECO:0000313" key="4">
    <source>
        <dbReference type="Proteomes" id="UP000001950"/>
    </source>
</evidence>
<reference evidence="3 4" key="1">
    <citation type="journal article" date="2005" name="Science">
        <title>Genome of the host-cell transforming parasite Theileria annulata compared with T. parva.</title>
        <authorList>
            <person name="Pain A."/>
            <person name="Renauld H."/>
            <person name="Berriman M."/>
            <person name="Murphy L."/>
            <person name="Yeats C.A."/>
            <person name="Weir W."/>
            <person name="Kerhornou A."/>
            <person name="Aslett M."/>
            <person name="Bishop R."/>
            <person name="Bouchier C."/>
            <person name="Cochet M."/>
            <person name="Coulson R.M.R."/>
            <person name="Cronin A."/>
            <person name="de Villiers E.P."/>
            <person name="Fraser A."/>
            <person name="Fosker N."/>
            <person name="Gardner M."/>
            <person name="Goble A."/>
            <person name="Griffiths-Jones S."/>
            <person name="Harris D.E."/>
            <person name="Katzer F."/>
            <person name="Larke N."/>
            <person name="Lord A."/>
            <person name="Maser P."/>
            <person name="McKellar S."/>
            <person name="Mooney P."/>
            <person name="Morton F."/>
            <person name="Nene V."/>
            <person name="O'Neil S."/>
            <person name="Price C."/>
            <person name="Quail M.A."/>
            <person name="Rabbinowitsch E."/>
            <person name="Rawlings N.D."/>
            <person name="Rutter S."/>
            <person name="Saunders D."/>
            <person name="Seeger K."/>
            <person name="Shah T."/>
            <person name="Squares R."/>
            <person name="Squares S."/>
            <person name="Tivey A."/>
            <person name="Walker A.R."/>
            <person name="Woodward J."/>
            <person name="Dobbelaere D.A.E."/>
            <person name="Langsley G."/>
            <person name="Rajandream M.A."/>
            <person name="McKeever D."/>
            <person name="Shiels B."/>
            <person name="Tait A."/>
            <person name="Barrell B.G."/>
            <person name="Hall N."/>
        </authorList>
    </citation>
    <scope>NUCLEOTIDE SEQUENCE [LARGE SCALE GENOMIC DNA]</scope>
    <source>
        <strain evidence="4">Ankara</strain>
    </source>
</reference>
<feature type="compositionally biased region" description="Polar residues" evidence="1">
    <location>
        <begin position="2028"/>
        <end position="2045"/>
    </location>
</feature>
<evidence type="ECO:0000313" key="3">
    <source>
        <dbReference type="EMBL" id="CAI73787.1"/>
    </source>
</evidence>
<accession>Q4UGK2</accession>
<feature type="compositionally biased region" description="Basic and acidic residues" evidence="1">
    <location>
        <begin position="421"/>
        <end position="441"/>
    </location>
</feature>
<feature type="region of interest" description="Disordered" evidence="1">
    <location>
        <begin position="517"/>
        <end position="538"/>
    </location>
</feature>
<feature type="region of interest" description="Disordered" evidence="1">
    <location>
        <begin position="1"/>
        <end position="26"/>
    </location>
</feature>
<feature type="region of interest" description="Disordered" evidence="1">
    <location>
        <begin position="2001"/>
        <end position="2097"/>
    </location>
</feature>
<evidence type="ECO:0000256" key="1">
    <source>
        <dbReference type="SAM" id="MobiDB-lite"/>
    </source>
</evidence>
<dbReference type="KEGG" id="tan:TA19695"/>
<keyword evidence="4" id="KW-1185">Reference proteome</keyword>
<dbReference type="Proteomes" id="UP000001950">
    <property type="component" value="Chromosome 1"/>
</dbReference>
<feature type="compositionally biased region" description="Acidic residues" evidence="1">
    <location>
        <begin position="2046"/>
        <end position="2056"/>
    </location>
</feature>
<dbReference type="InterPro" id="IPR002083">
    <property type="entry name" value="MATH/TRAF_dom"/>
</dbReference>
<dbReference type="eggNOG" id="ENOG502RXDM">
    <property type="taxonomic scope" value="Eukaryota"/>
</dbReference>
<dbReference type="EMBL" id="CR940347">
    <property type="protein sequence ID" value="CAI73787.1"/>
    <property type="molecule type" value="Genomic_DNA"/>
</dbReference>
<evidence type="ECO:0000259" key="2">
    <source>
        <dbReference type="PROSITE" id="PS50144"/>
    </source>
</evidence>
<feature type="region of interest" description="Disordered" evidence="1">
    <location>
        <begin position="421"/>
        <end position="442"/>
    </location>
</feature>
<sequence>MASEVDNPNKGHNSLQERTDEGISESSRQPCMSQECFYQDDSMCPCYMCNNHGIDSKSTLSDDGFSGVEFAIRTFWRIAKTQNDIESPTEGNSKGFHYRLLLHPRGTAGTDSESSHLSVFVEAVVQDWYPEYWVFPNVRFELTVVNFKDPKQSVTSWAHWSFSSDATSRGWQKMISHSRLTKAAGFMDDEGTVVIRGKAEPPYSSLWSRSILYQPQMMWEYIPDRAQREICSEICNKLINNNQPTPNHTTAPDNEDENITDVMLLKCLDSVVPAVTPTLDSDFLALMVHILYHLREFRRSVLMWNYEFDADVTEETSVILALQKVFAYMYLYPLAVSCRTYKLSAIDNPKISKYYLYELVPKTTYKYKPQYFQTNKDNSSNGESTDNGTTDDLQLIHDKYDHPTVNCCSFDGGRYEWEVNEETKTNSTKNREEGEKTDKGGYRLVPGSLSYSIGERPDIFSKLLPPPPNLKAILKAMHMTDLQTMEPQEQLVNLHSEMFTMILRDLASAKKVLKQRRIKSNSSESISDPAEQEKKEEEKTIPLCMRDQTLLESTCKFLFSGSPENETLFRNPSVDDISTIYIRCKHSNSLQKALEATPKTMTRYPQVLFFYLYPTKNAKKGELFDVPLRLDCTSIKSTVAYDNMSDDSRNTNNYDDYGVFECSEDEDDAFGEFDNVCEKEHTSVKWYSLYALIIKEGDLRYEGLGKGTSAFNTLLLRPEEDGPWYRMSEGKVEKLTTKMDFTEWKCHRDFFCVSAVYIAEDYIDMLQVGEVDLVGNLKQWNPNLYYSTLSELGVSEQEILLAIKYKMNQSKKENDTDEYSDGLIKDNSLPKDLKFGKQFFNPKELEQKEDLVDKFGKENMNSIYDYLHLRRVGQNHPRLSSCCEVHGYNYELLMRLDEKERRLKYEVPVTKRDMMRRLNRLNTIAPFVSWLFNASKENTALLNGINPPADGKLLVNFLQKRERIFEEEFRHLISEMFFKEMAENLASNGIYTWNGTSCSCGCSCKTCLNKPAMLLTQNGRFPGESLKSYLSEPATILFRNIQILRCHLEYFCKDCRNLTLQFQEKRSSKTQEKKQEVEVQPIQHLLEGTQLQLQYQQFLSNLQNNGPNTNPHQNPDDIVSHKLVKYEFDSHPTLQQILNPHKFEPGEKGSEMSQFKSTSERSALFLIECIWDACVRYTMDCRTILFLKACSIDAFNKGTPAPSTGFKNTLMPSGAQCKDLFVFDGSLGSCSEFMEHEEMNYADTKYDLTPKEELEIMKHFSKKYQIPSVSDMRNYLRRQHVLVFSLIRPHELLRSYLEHKYKINFVEELEKLGYNVVWNEEAFNQKASLSDLSESELKLYGINNLVPDSLQGIGHHLCNIYERMLTKMLVHMQDVDKQIFPNCFDYVYTVGDIASIVQAIKLECDKTLGTSELSENLDRSELQDDMGTKHMDNIKCGNSCGNISSNMHLCSHEGCVCLGHECRYNFGYTGYILPFWIANEMADLTVFTNSQLQAYNESLIEDLSELCLKSDDKKKKKVKPRKQTLEKVTCIIPPLDVKLKQISFDQFLAYKTDPMVFMNPNTVARFYYKRDKFLGKQKFSQLFNHTNPYKHNLNTSLSYLSILNINNKKRGSGANTPTIISEQFNFGYPDNKVNNKLKDSKEKGFFEITLKDCDTGKFIASKSFSIENNESESNKVKNSIEIGILTTHDLFGLEGFSCETKVVPTKRLFVNYKYHGLPTKVYHLYWAIRKLINSQMSDELLTLGSNRPKKKLKCICDNECPDENECPVKQSWRPCAGDCFMLYALKNDMHSLRIGKKFVYMQPGSDLSYYLNPDKARGPDITVLICGAPSSFYLNGASTWFPLQDDSDYPLLIFKWMCVDTVDLVCLGAIVCDSKKQLQQYIFEWLLPIIKELGYLSSNESGKEGGNQSNWTNKDEDVDRYQVLEECSVRSVQNVRRWSCAIKKINKRSGDVIITQLKRTVDSPATMRFKESVLFMNLVKELTELEALELLPDTNNFYSDTWSKPQQDQPDLVNKLSKKKKRKSTKSAIPSNKKSTFSKRVQPTQIDDEDIDDDKNEDNSTLITSSVDNLEHTERGEDQEIHHTKEKDKEDEDESYFGKDNRDVYSMMKQKLDKDMDDVMDIEKKEHFEHILEELTESDKEPHDMNQLLSDFKDLEHLEDKGYLGAVSDMTKQQMQDTDREFFTSRENIESFELQSSVDKTPEELQDDISLLTREGQFRRILDLCPTLGLENVCEEVFSMFENELKRDFVQLGKRLKNLLKLVKMLCTRISRPEPVRDMVKKIHETHSLKAGFLLSHLLSDYNPTIPLMDDVLEYVLQDVMKYSYFLFTDKNGYIRTILHQMVNSLYKNTKIADKFDSSLLFLIYVIANPKVEYPDIKTQIKPLGKLESDHDRLECEKQMSDENPETLDSEELSENNVRTLLQKKMDLVHRRTIKETFLFNFEDNEGLVTKPMLEWLDEEIEQFERFFLQQLKVWWNTRQMILDKIKSNIHATSGRFKDSLIIHINNNVKTNAPGKDNLSSKSGKDELFLDLFEFRILLYFVENYPEITLCFNRDSITLYFSGKIDKRAFLKSIKESRQFFGSKNTIRSIPNLAIEHTDTTSTAASLMDMQLNNNKTALLLLSIKYSSFSQQVDSQFLKSISSYKTYRSFNIPPPPSSSASLVQDSI</sequence>
<protein>
    <recommendedName>
        <fullName evidence="2">MATH domain-containing protein</fullName>
    </recommendedName>
</protein>
<feature type="compositionally biased region" description="Basic residues" evidence="1">
    <location>
        <begin position="2016"/>
        <end position="2025"/>
    </location>
</feature>
<name>Q4UGK2_THEAN</name>
<dbReference type="STRING" id="5874.Q4UGK2"/>
<dbReference type="OMA" id="AHWSFSS"/>
<dbReference type="CDD" id="cd00121">
    <property type="entry name" value="MATH"/>
    <property type="match status" value="1"/>
</dbReference>
<dbReference type="Gene3D" id="2.60.210.10">
    <property type="entry name" value="Apoptosis, Tumor Necrosis Factor Receptor Associated Protein 2, Chain A"/>
    <property type="match status" value="1"/>
</dbReference>
<organism evidence="3 4">
    <name type="scientific">Theileria annulata</name>
    <dbReference type="NCBI Taxonomy" id="5874"/>
    <lineage>
        <taxon>Eukaryota</taxon>
        <taxon>Sar</taxon>
        <taxon>Alveolata</taxon>
        <taxon>Apicomplexa</taxon>
        <taxon>Aconoidasida</taxon>
        <taxon>Piroplasmida</taxon>
        <taxon>Theileriidae</taxon>
        <taxon>Theileria</taxon>
    </lineage>
</organism>
<dbReference type="SUPFAM" id="SSF49599">
    <property type="entry name" value="TRAF domain-like"/>
    <property type="match status" value="1"/>
</dbReference>
<feature type="compositionally biased region" description="Basic and acidic residues" evidence="1">
    <location>
        <begin position="2069"/>
        <end position="2088"/>
    </location>
</feature>
<dbReference type="InParanoid" id="Q4UGK2"/>
<dbReference type="GeneID" id="3863865"/>